<gene>
    <name evidence="8" type="ORF">JF68_10700</name>
</gene>
<feature type="compositionally biased region" description="Polar residues" evidence="4">
    <location>
        <begin position="122"/>
        <end position="132"/>
    </location>
</feature>
<feature type="domain" description="Phage shock protein PspC N-terminal" evidence="7">
    <location>
        <begin position="51"/>
        <end position="105"/>
    </location>
</feature>
<evidence type="ECO:0000256" key="4">
    <source>
        <dbReference type="SAM" id="MobiDB-lite"/>
    </source>
</evidence>
<feature type="transmembrane region" description="Helical" evidence="5">
    <location>
        <begin position="202"/>
        <end position="223"/>
    </location>
</feature>
<evidence type="ECO:0000259" key="6">
    <source>
        <dbReference type="Pfam" id="PF02518"/>
    </source>
</evidence>
<keyword evidence="5" id="KW-1133">Transmembrane helix</keyword>
<feature type="region of interest" description="Disordered" evidence="4">
    <location>
        <begin position="112"/>
        <end position="138"/>
    </location>
</feature>
<proteinExistence type="predicted"/>
<dbReference type="Pfam" id="PF02518">
    <property type="entry name" value="HATPase_c"/>
    <property type="match status" value="1"/>
</dbReference>
<dbReference type="Gene3D" id="3.30.565.10">
    <property type="entry name" value="Histidine kinase-like ATPase, C-terminal domain"/>
    <property type="match status" value="1"/>
</dbReference>
<dbReference type="AlphaFoldDB" id="A0ABD4ADR8"/>
<evidence type="ECO:0000256" key="3">
    <source>
        <dbReference type="ARBA" id="ARBA00023012"/>
    </source>
</evidence>
<feature type="transmembrane region" description="Helical" evidence="5">
    <location>
        <begin position="179"/>
        <end position="196"/>
    </location>
</feature>
<evidence type="ECO:0000259" key="7">
    <source>
        <dbReference type="Pfam" id="PF04024"/>
    </source>
</evidence>
<evidence type="ECO:0000256" key="2">
    <source>
        <dbReference type="ARBA" id="ARBA00022777"/>
    </source>
</evidence>
<dbReference type="Proteomes" id="UP000033652">
    <property type="component" value="Unassembled WGS sequence"/>
</dbReference>
<keyword evidence="5" id="KW-0472">Membrane</keyword>
<name>A0ABD4ADR8_9BIFI</name>
<keyword evidence="3" id="KW-0902">Two-component regulatory system</keyword>
<evidence type="ECO:0000256" key="1">
    <source>
        <dbReference type="ARBA" id="ARBA00022679"/>
    </source>
</evidence>
<keyword evidence="5" id="KW-0812">Transmembrane</keyword>
<feature type="transmembrane region" description="Helical" evidence="5">
    <location>
        <begin position="235"/>
        <end position="254"/>
    </location>
</feature>
<dbReference type="EMBL" id="JXBX01000009">
    <property type="protein sequence ID" value="KJY53709.1"/>
    <property type="molecule type" value="Genomic_DNA"/>
</dbReference>
<keyword evidence="1" id="KW-0808">Transferase</keyword>
<evidence type="ECO:0000313" key="8">
    <source>
        <dbReference type="EMBL" id="KJY53709.1"/>
    </source>
</evidence>
<feature type="transmembrane region" description="Helical" evidence="5">
    <location>
        <begin position="155"/>
        <end position="172"/>
    </location>
</feature>
<keyword evidence="2 8" id="KW-0418">Kinase</keyword>
<protein>
    <submittedName>
        <fullName evidence="8">Two-component system sensor histidine kinase</fullName>
    </submittedName>
</protein>
<sequence>MNSTQRNFQGRFGSQQNPEDRQGVPPQQVYQWQERPYPEQFPAPIHPARLPLMRPQDGRMVCGVCKGISLHLGIKVGWVRIVALLLALTIVGAIPYVFLWLTLPSGDPVAAAMAPPQSQSPLSRGNTTSTPGQHPEERQHTVLGRLFGNTSKPKLIAGLGIILLLLALFMLIGNVRPAVVIPALLFLTGIGLSWIQTGDSGLRIPLLLTSLGLILASVITFLLSTLPLNRALTMMSVAAILLLGITAVAVPWIGSLIHQLSRESALKEREEERADMTAHLHDGVLQTLALIQLHADNPQTVFTLARSQERDLRNWLYQDRTPSERSVGTGIRDIAAEIEDSFGRPIEVVTVGDAMPCAQTDALLDASRQALVNAVTHGGEPISVYCEAGHSKIELFVRDHGSGFDMDKVPPDRLGIRQSIVGRIKRQGGTVEIVSRPGWGTEVRMHMPLSTASQQAGKQ</sequence>
<feature type="transmembrane region" description="Helical" evidence="5">
    <location>
        <begin position="81"/>
        <end position="103"/>
    </location>
</feature>
<feature type="region of interest" description="Disordered" evidence="4">
    <location>
        <begin position="1"/>
        <end position="27"/>
    </location>
</feature>
<reference evidence="8 9" key="1">
    <citation type="submission" date="2014-12" db="EMBL/GenBank/DDBJ databases">
        <title>Comparative genomics of the lactic acid bacteria isolated from the honey bee gut.</title>
        <authorList>
            <person name="Ellegaard K.M."/>
            <person name="Tamarit D."/>
            <person name="Javelind E."/>
            <person name="Olofsson T."/>
            <person name="Andersson S.G."/>
            <person name="Vasquez A."/>
        </authorList>
    </citation>
    <scope>NUCLEOTIDE SEQUENCE [LARGE SCALE GENOMIC DNA]</scope>
    <source>
        <strain evidence="8 9">Bma6</strain>
    </source>
</reference>
<dbReference type="InterPro" id="IPR007168">
    <property type="entry name" value="Phageshock_PspC_N"/>
</dbReference>
<accession>A0ABD4ADR8</accession>
<dbReference type="InterPro" id="IPR036890">
    <property type="entry name" value="HATPase_C_sf"/>
</dbReference>
<dbReference type="SUPFAM" id="SSF55874">
    <property type="entry name" value="ATPase domain of HSP90 chaperone/DNA topoisomerase II/histidine kinase"/>
    <property type="match status" value="1"/>
</dbReference>
<dbReference type="InterPro" id="IPR050482">
    <property type="entry name" value="Sensor_HK_TwoCompSys"/>
</dbReference>
<organism evidence="8 9">
    <name type="scientific">Bifidobacterium coryneforme</name>
    <dbReference type="NCBI Taxonomy" id="1687"/>
    <lineage>
        <taxon>Bacteria</taxon>
        <taxon>Bacillati</taxon>
        <taxon>Actinomycetota</taxon>
        <taxon>Actinomycetes</taxon>
        <taxon>Bifidobacteriales</taxon>
        <taxon>Bifidobacteriaceae</taxon>
        <taxon>Bifidobacterium</taxon>
    </lineage>
</organism>
<feature type="domain" description="Histidine kinase/HSP90-like ATPase" evidence="6">
    <location>
        <begin position="363"/>
        <end position="450"/>
    </location>
</feature>
<dbReference type="InterPro" id="IPR003594">
    <property type="entry name" value="HATPase_dom"/>
</dbReference>
<evidence type="ECO:0000256" key="5">
    <source>
        <dbReference type="SAM" id="Phobius"/>
    </source>
</evidence>
<dbReference type="GO" id="GO:0000160">
    <property type="term" value="P:phosphorelay signal transduction system"/>
    <property type="evidence" value="ECO:0007669"/>
    <property type="project" value="UniProtKB-KW"/>
</dbReference>
<dbReference type="PANTHER" id="PTHR24421">
    <property type="entry name" value="NITRATE/NITRITE SENSOR PROTEIN NARX-RELATED"/>
    <property type="match status" value="1"/>
</dbReference>
<evidence type="ECO:0000313" key="9">
    <source>
        <dbReference type="Proteomes" id="UP000033652"/>
    </source>
</evidence>
<dbReference type="PANTHER" id="PTHR24421:SF61">
    <property type="entry name" value="OXYGEN SENSOR HISTIDINE KINASE NREB"/>
    <property type="match status" value="1"/>
</dbReference>
<dbReference type="Pfam" id="PF04024">
    <property type="entry name" value="PspC"/>
    <property type="match status" value="1"/>
</dbReference>
<feature type="compositionally biased region" description="Polar residues" evidence="4">
    <location>
        <begin position="1"/>
        <end position="17"/>
    </location>
</feature>
<dbReference type="GO" id="GO:0016301">
    <property type="term" value="F:kinase activity"/>
    <property type="evidence" value="ECO:0007669"/>
    <property type="project" value="UniProtKB-KW"/>
</dbReference>
<comment type="caution">
    <text evidence="8">The sequence shown here is derived from an EMBL/GenBank/DDBJ whole genome shotgun (WGS) entry which is preliminary data.</text>
</comment>
<feature type="compositionally biased region" description="Low complexity" evidence="4">
    <location>
        <begin position="112"/>
        <end position="121"/>
    </location>
</feature>